<dbReference type="PATRIC" id="fig|28087.4.peg.3027"/>
<accession>A0A0W0YE69</accession>
<dbReference type="AlphaFoldDB" id="A0A0W0YE69"/>
<name>A0A0W0YE69_9GAMM</name>
<evidence type="ECO:0000313" key="2">
    <source>
        <dbReference type="Proteomes" id="UP000054621"/>
    </source>
</evidence>
<dbReference type="EMBL" id="LNYV01000036">
    <property type="protein sequence ID" value="KTD55228.1"/>
    <property type="molecule type" value="Genomic_DNA"/>
</dbReference>
<dbReference type="RefSeq" id="WP_035906740.1">
    <property type="nucleotide sequence ID" value="NZ_CAAAJE010000013.1"/>
</dbReference>
<proteinExistence type="predicted"/>
<protein>
    <submittedName>
        <fullName evidence="1">Uncharacterized protein</fullName>
    </submittedName>
</protein>
<sequence>MKKIVIITHAPQGTLGDPSSAAKLQHCIINEFARQSEPIDIKVVVNVKSKYVEPVKALFKSNMPHQLLNEFNESTLIPEIADADLIILYPTPHFFDYSTAMLIGKAKKRVLALGEYDIDLDYQHQHRCTFFSTVVGSLFLSTGVGEKNLGIYLNERDLSHKNLFDLIHPADSSKLPKDLKQGQGLYFGYFNKIANSCTGATPARFITFAAHSNPDQTKIDIIIPLQAKDASNCSQESTVRALRESDFIENLQGLNQVLIAYYPPASGSPLYLMYHPDEGTHSEISKEEFENQQNKSDKIIRVFNPFPLQQQSIEAFLEVSESINLLTGDQSISEALSFAKTPFYQAMSWKTNFYESLKEVAQKNSLTTLYRWFELVNDQFISSKKLAVFSNKNQETLKKETQDFRNYLLKEKNLSLNITAYIRSMLTLSTYELFKTFIDNMSQNFNYYVSEQGACNKAIIGSMSLFDHFNFYLEEADSHEKNSMMSYFIEHIDQIIDVKTESIIHLFSKLKRIHPEIKISLSHSLLVNMLCAEAMSHTSPIEWKFDACIEKNALLEFKKGEMERMQRPMLDMNNIPMLLELIAESQCTSTEKANLLQSIMDNLICYVSNFSSNEIESLLKFIMQEKSPDVLQQIFTFLFTTPCYQDAIPSILLHSGKPSPYFQIPEKKRIEFLMKILVHPHVDNILFKLTPLALQYILDELLFSNTYEKHNLFWSEHGKWPQPNFIRQILSVNNKEGQMVILHYLESAFKASPYKKRIMMDNMDYLPTYLQEFLNSTCLIDDLNHSY</sequence>
<dbReference type="Proteomes" id="UP000054621">
    <property type="component" value="Unassembled WGS sequence"/>
</dbReference>
<reference evidence="1 2" key="1">
    <citation type="submission" date="2015-11" db="EMBL/GenBank/DDBJ databases">
        <title>Genomic analysis of 38 Legionella species identifies large and diverse effector repertoires.</title>
        <authorList>
            <person name="Burstein D."/>
            <person name="Amaro F."/>
            <person name="Zusman T."/>
            <person name="Lifshitz Z."/>
            <person name="Cohen O."/>
            <person name="Gilbert J.A."/>
            <person name="Pupko T."/>
            <person name="Shuman H.A."/>
            <person name="Segal G."/>
        </authorList>
    </citation>
    <scope>NUCLEOTIDE SEQUENCE [LARGE SCALE GENOMIC DNA]</scope>
    <source>
        <strain evidence="1 2">Mt.St.Helens-4</strain>
    </source>
</reference>
<dbReference type="eggNOG" id="ENOG5033NPM">
    <property type="taxonomic scope" value="Bacteria"/>
</dbReference>
<evidence type="ECO:0000313" key="1">
    <source>
        <dbReference type="EMBL" id="KTD55228.1"/>
    </source>
</evidence>
<gene>
    <name evidence="1" type="ORF">Lsai_2820</name>
</gene>
<organism evidence="1 2">
    <name type="scientific">Legionella sainthelensi</name>
    <dbReference type="NCBI Taxonomy" id="28087"/>
    <lineage>
        <taxon>Bacteria</taxon>
        <taxon>Pseudomonadati</taxon>
        <taxon>Pseudomonadota</taxon>
        <taxon>Gammaproteobacteria</taxon>
        <taxon>Legionellales</taxon>
        <taxon>Legionellaceae</taxon>
        <taxon>Legionella</taxon>
    </lineage>
</organism>
<comment type="caution">
    <text evidence="1">The sequence shown here is derived from an EMBL/GenBank/DDBJ whole genome shotgun (WGS) entry which is preliminary data.</text>
</comment>